<protein>
    <recommendedName>
        <fullName evidence="1">Bet v I/Major latex protein domain-containing protein</fullName>
    </recommendedName>
</protein>
<dbReference type="AlphaFoldDB" id="A0A8X7YM24"/>
<dbReference type="Proteomes" id="UP000886885">
    <property type="component" value="Chromosome 11D"/>
</dbReference>
<evidence type="ECO:0000259" key="1">
    <source>
        <dbReference type="Pfam" id="PF00407"/>
    </source>
</evidence>
<dbReference type="PANTHER" id="PTHR31213">
    <property type="entry name" value="OS08G0374000 PROTEIN-RELATED"/>
    <property type="match status" value="1"/>
</dbReference>
<dbReference type="GO" id="GO:0038023">
    <property type="term" value="F:signaling receptor activity"/>
    <property type="evidence" value="ECO:0007669"/>
    <property type="project" value="TreeGrafter"/>
</dbReference>
<dbReference type="GO" id="GO:0005737">
    <property type="term" value="C:cytoplasm"/>
    <property type="evidence" value="ECO:0007669"/>
    <property type="project" value="TreeGrafter"/>
</dbReference>
<dbReference type="CDD" id="cd07816">
    <property type="entry name" value="Bet_v1-like"/>
    <property type="match status" value="1"/>
</dbReference>
<dbReference type="EMBL" id="JAAWWB010000022">
    <property type="protein sequence ID" value="KAG6755323.1"/>
    <property type="molecule type" value="Genomic_DNA"/>
</dbReference>
<reference evidence="2" key="1">
    <citation type="journal article" date="2020" name="bioRxiv">
        <title>Hybrid origin of Populus tomentosa Carr. identified through genome sequencing and phylogenomic analysis.</title>
        <authorList>
            <person name="An X."/>
            <person name="Gao K."/>
            <person name="Chen Z."/>
            <person name="Li J."/>
            <person name="Yang X."/>
            <person name="Yang X."/>
            <person name="Zhou J."/>
            <person name="Guo T."/>
            <person name="Zhao T."/>
            <person name="Huang S."/>
            <person name="Miao D."/>
            <person name="Khan W.U."/>
            <person name="Rao P."/>
            <person name="Ye M."/>
            <person name="Lei B."/>
            <person name="Liao W."/>
            <person name="Wang J."/>
            <person name="Ji L."/>
            <person name="Li Y."/>
            <person name="Guo B."/>
            <person name="Mustafa N.S."/>
            <person name="Li S."/>
            <person name="Yun Q."/>
            <person name="Keller S.R."/>
            <person name="Mao J."/>
            <person name="Zhang R."/>
            <person name="Strauss S.H."/>
        </authorList>
    </citation>
    <scope>NUCLEOTIDE SEQUENCE</scope>
    <source>
        <strain evidence="2">GM15</strain>
        <tissue evidence="2">Leaf</tissue>
    </source>
</reference>
<dbReference type="InterPro" id="IPR000916">
    <property type="entry name" value="Bet_v_I/MLP"/>
</dbReference>
<accession>A0A8X7YM24</accession>
<evidence type="ECO:0000313" key="3">
    <source>
        <dbReference type="Proteomes" id="UP000886885"/>
    </source>
</evidence>
<dbReference type="GO" id="GO:0004864">
    <property type="term" value="F:protein phosphatase inhibitor activity"/>
    <property type="evidence" value="ECO:0007669"/>
    <property type="project" value="TreeGrafter"/>
</dbReference>
<gene>
    <name evidence="2" type="ORF">POTOM_041143</name>
</gene>
<comment type="caution">
    <text evidence="2">The sequence shown here is derived from an EMBL/GenBank/DDBJ whole genome shotgun (WGS) entry which is preliminary data.</text>
</comment>
<dbReference type="OrthoDB" id="1845342at2759"/>
<dbReference type="GO" id="GO:0009738">
    <property type="term" value="P:abscisic acid-activated signaling pathway"/>
    <property type="evidence" value="ECO:0007669"/>
    <property type="project" value="TreeGrafter"/>
</dbReference>
<dbReference type="InterPro" id="IPR050279">
    <property type="entry name" value="Plant_def-hormone_signal"/>
</dbReference>
<evidence type="ECO:0000313" key="2">
    <source>
        <dbReference type="EMBL" id="KAG6755323.1"/>
    </source>
</evidence>
<dbReference type="GO" id="GO:0005634">
    <property type="term" value="C:nucleus"/>
    <property type="evidence" value="ECO:0007669"/>
    <property type="project" value="TreeGrafter"/>
</dbReference>
<organism evidence="2 3">
    <name type="scientific">Populus tomentosa</name>
    <name type="common">Chinese white poplar</name>
    <dbReference type="NCBI Taxonomy" id="118781"/>
    <lineage>
        <taxon>Eukaryota</taxon>
        <taxon>Viridiplantae</taxon>
        <taxon>Streptophyta</taxon>
        <taxon>Embryophyta</taxon>
        <taxon>Tracheophyta</taxon>
        <taxon>Spermatophyta</taxon>
        <taxon>Magnoliopsida</taxon>
        <taxon>eudicotyledons</taxon>
        <taxon>Gunneridae</taxon>
        <taxon>Pentapetalae</taxon>
        <taxon>rosids</taxon>
        <taxon>fabids</taxon>
        <taxon>Malpighiales</taxon>
        <taxon>Salicaceae</taxon>
        <taxon>Saliceae</taxon>
        <taxon>Populus</taxon>
    </lineage>
</organism>
<name>A0A8X7YM24_POPTO</name>
<dbReference type="PANTHER" id="PTHR31213:SF64">
    <property type="entry name" value="PHYTOHORMONE-BINDING PROTEIN"/>
    <property type="match status" value="1"/>
</dbReference>
<feature type="domain" description="Bet v I/Major latex protein" evidence="1">
    <location>
        <begin position="132"/>
        <end position="217"/>
    </location>
</feature>
<sequence>MCILPYKILLSLMIGIISLASNIDTPLFPRILRLRVMIKEVKTQVNVGVGVDVLWKALAKDLKDILPKMMPNLVKDTEMLEGDGGLGTIYLFNFGPGESISLAYTNQITELNFLVGSFNSLNELNQQGIKTVTYQKERVSEFDESVHRIGLEVIEGGHLDHGFSHHKATFQLTPTGEQETLIDVTISYESATEEDIMPPNTPSSTLLFIKNLENYLVRGAP</sequence>
<proteinExistence type="predicted"/>
<dbReference type="GO" id="GO:0006952">
    <property type="term" value="P:defense response"/>
    <property type="evidence" value="ECO:0007669"/>
    <property type="project" value="InterPro"/>
</dbReference>
<keyword evidence="3" id="KW-1185">Reference proteome</keyword>
<dbReference type="Pfam" id="PF00407">
    <property type="entry name" value="Bet_v_1"/>
    <property type="match status" value="1"/>
</dbReference>
<dbReference type="GO" id="GO:0010427">
    <property type="term" value="F:abscisic acid binding"/>
    <property type="evidence" value="ECO:0007669"/>
    <property type="project" value="TreeGrafter"/>
</dbReference>